<dbReference type="VEuPathDB" id="PlasmoDB:PmUG01_08042900"/>
<evidence type="ECO:0000313" key="2">
    <source>
        <dbReference type="EMBL" id="SBT79340.1"/>
    </source>
</evidence>
<feature type="signal peptide" evidence="1">
    <location>
        <begin position="1"/>
        <end position="16"/>
    </location>
</feature>
<proteinExistence type="predicted"/>
<keyword evidence="1" id="KW-0732">Signal</keyword>
<dbReference type="GO" id="GO:0016020">
    <property type="term" value="C:membrane"/>
    <property type="evidence" value="ECO:0007669"/>
    <property type="project" value="InterPro"/>
</dbReference>
<evidence type="ECO:0000313" key="3">
    <source>
        <dbReference type="Proteomes" id="UP000219799"/>
    </source>
</evidence>
<reference evidence="2 3" key="1">
    <citation type="submission" date="2016-06" db="EMBL/GenBank/DDBJ databases">
        <authorList>
            <consortium name="Pathogen Informatics"/>
        </authorList>
    </citation>
    <scope>NUCLEOTIDE SEQUENCE [LARGE SCALE GENOMIC DNA]</scope>
    <source>
        <strain evidence="2">PmlGA01</strain>
    </source>
</reference>
<gene>
    <name evidence="2" type="primary">PmlGA01_080030200</name>
    <name evidence="2" type="ORF">PMLGA01_080030200</name>
</gene>
<dbReference type="InterPro" id="IPR003425">
    <property type="entry name" value="CCB3/YggT"/>
</dbReference>
<dbReference type="AlphaFoldDB" id="A0A1C3KYQ6"/>
<dbReference type="Pfam" id="PF02325">
    <property type="entry name" value="CCB3_YggT"/>
    <property type="match status" value="1"/>
</dbReference>
<organism evidence="2 3">
    <name type="scientific">Plasmodium malariae</name>
    <dbReference type="NCBI Taxonomy" id="5858"/>
    <lineage>
        <taxon>Eukaryota</taxon>
        <taxon>Sar</taxon>
        <taxon>Alveolata</taxon>
        <taxon>Apicomplexa</taxon>
        <taxon>Aconoidasida</taxon>
        <taxon>Haemosporida</taxon>
        <taxon>Plasmodiidae</taxon>
        <taxon>Plasmodium</taxon>
        <taxon>Plasmodium (Plasmodium)</taxon>
    </lineage>
</organism>
<dbReference type="PANTHER" id="PTHR33219:SF14">
    <property type="entry name" value="PROTEIN COFACTOR ASSEMBLY OF COMPLEX C SUBUNIT B CCB3, CHLOROPLASTIC-RELATED"/>
    <property type="match status" value="1"/>
</dbReference>
<feature type="chain" id="PRO_5008678223" description="YGGT family protein" evidence="1">
    <location>
        <begin position="17"/>
        <end position="186"/>
    </location>
</feature>
<accession>A0A1C3KYQ6</accession>
<evidence type="ECO:0008006" key="4">
    <source>
        <dbReference type="Google" id="ProtNLM"/>
    </source>
</evidence>
<protein>
    <recommendedName>
        <fullName evidence="4">YGGT family protein</fullName>
    </recommendedName>
</protein>
<dbReference type="Proteomes" id="UP000219799">
    <property type="component" value="Chromosome 8"/>
</dbReference>
<dbReference type="EMBL" id="LT594496">
    <property type="protein sequence ID" value="SBT79340.1"/>
    <property type="molecule type" value="Genomic_DNA"/>
</dbReference>
<evidence type="ECO:0000256" key="1">
    <source>
        <dbReference type="SAM" id="SignalP"/>
    </source>
</evidence>
<sequence length="186" mass="22276">MLFLFSFLSIFVNVENKNMKISKFKAFIIQSQNDKYGIFNIRNNSFKKIKEIQKNFKSNIFVQEQIKYALFYSFLQNISRKINTFKLHLFYSLPLPSVLKYLKLSGNSLRLSVLHFIRIYKFIIYIRCLLEWLPQINPHLNPFVYIFTYTNSYVQFFHKNIPSVMGIDLSGVLSWLFLEMIESYLS</sequence>
<name>A0A1C3KYQ6_PLAMA</name>
<dbReference type="PANTHER" id="PTHR33219">
    <property type="entry name" value="YLMG HOMOLOG PROTEIN 2, CHLOROPLASTIC"/>
    <property type="match status" value="1"/>
</dbReference>